<sequence>MDLDLDSAVVPTEDFVQALMDHMLDSFLPSRSSRHETPSLILQESVAQKMHVIVLLYNYYHRRQYPDLEFVDFESFWKLAVIIKPSLLVHSLHVRRCNANDPEAQRTIIEKAIMNACNICTRLGALKDTAITKKWPISKVAVFLFDSVEKRCFLTQGLSVIERGYDICNNRSEEFSKVKRKREAEGLLGVVLNAGEHSLEHLAFSAVKEATDINQEDLTVLESHDVYSLSEEERSTRFYLMKCSKSTTEDVIRVCIEDVIHSLQGPLVKKSFGKFMVGPAAEYLYLLPFADILTDWVSRGTSDPRFAFYVRIILEIARLEAGVVTEESKRFDGDGLEMKHLEDDEERDFPCDWSSRWERRWRVGEFSIKVPRGGCDIDARGSHDQ</sequence>
<dbReference type="Pfam" id="PF25500">
    <property type="entry name" value="DUF7913"/>
    <property type="match status" value="1"/>
</dbReference>
<dbReference type="OrthoDB" id="1909634at2759"/>
<name>A0A7J7N2L8_9MAGN</name>
<dbReference type="InterPro" id="IPR057237">
    <property type="entry name" value="DUF7915"/>
</dbReference>
<dbReference type="InterPro" id="IPR057235">
    <property type="entry name" value="DUF7913"/>
</dbReference>
<feature type="domain" description="DUF7913" evidence="1">
    <location>
        <begin position="9"/>
        <end position="123"/>
    </location>
</feature>
<dbReference type="Pfam" id="PF25502">
    <property type="entry name" value="DUF7915"/>
    <property type="match status" value="1"/>
</dbReference>
<reference evidence="3 4" key="1">
    <citation type="journal article" date="2020" name="IScience">
        <title>Genome Sequencing of the Endangered Kingdonia uniflora (Circaeasteraceae, Ranunculales) Reveals Potential Mechanisms of Evolutionary Specialization.</title>
        <authorList>
            <person name="Sun Y."/>
            <person name="Deng T."/>
            <person name="Zhang A."/>
            <person name="Moore M.J."/>
            <person name="Landis J.B."/>
            <person name="Lin N."/>
            <person name="Zhang H."/>
            <person name="Zhang X."/>
            <person name="Huang J."/>
            <person name="Zhang X."/>
            <person name="Sun H."/>
            <person name="Wang H."/>
        </authorList>
    </citation>
    <scope>NUCLEOTIDE SEQUENCE [LARGE SCALE GENOMIC DNA]</scope>
    <source>
        <strain evidence="3">TB1705</strain>
        <tissue evidence="3">Leaf</tissue>
    </source>
</reference>
<evidence type="ECO:0000259" key="1">
    <source>
        <dbReference type="Pfam" id="PF25500"/>
    </source>
</evidence>
<protein>
    <submittedName>
        <fullName evidence="3">Uncharacterized protein</fullName>
    </submittedName>
</protein>
<accession>A0A7J7N2L8</accession>
<feature type="domain" description="DUF7915" evidence="2">
    <location>
        <begin position="157"/>
        <end position="299"/>
    </location>
</feature>
<dbReference type="PANTHER" id="PTHR33913:SF1">
    <property type="entry name" value="DRBM DOMAIN-CONTAINING PROTEIN"/>
    <property type="match status" value="1"/>
</dbReference>
<comment type="caution">
    <text evidence="3">The sequence shown here is derived from an EMBL/GenBank/DDBJ whole genome shotgun (WGS) entry which is preliminary data.</text>
</comment>
<organism evidence="3 4">
    <name type="scientific">Kingdonia uniflora</name>
    <dbReference type="NCBI Taxonomy" id="39325"/>
    <lineage>
        <taxon>Eukaryota</taxon>
        <taxon>Viridiplantae</taxon>
        <taxon>Streptophyta</taxon>
        <taxon>Embryophyta</taxon>
        <taxon>Tracheophyta</taxon>
        <taxon>Spermatophyta</taxon>
        <taxon>Magnoliopsida</taxon>
        <taxon>Ranunculales</taxon>
        <taxon>Circaeasteraceae</taxon>
        <taxon>Kingdonia</taxon>
    </lineage>
</organism>
<gene>
    <name evidence="3" type="ORF">GIB67_009159</name>
</gene>
<proteinExistence type="predicted"/>
<evidence type="ECO:0000259" key="2">
    <source>
        <dbReference type="Pfam" id="PF25502"/>
    </source>
</evidence>
<keyword evidence="4" id="KW-1185">Reference proteome</keyword>
<dbReference type="Proteomes" id="UP000541444">
    <property type="component" value="Unassembled WGS sequence"/>
</dbReference>
<dbReference type="AlphaFoldDB" id="A0A7J7N2L8"/>
<evidence type="ECO:0000313" key="3">
    <source>
        <dbReference type="EMBL" id="KAF6161272.1"/>
    </source>
</evidence>
<evidence type="ECO:0000313" key="4">
    <source>
        <dbReference type="Proteomes" id="UP000541444"/>
    </source>
</evidence>
<dbReference type="PANTHER" id="PTHR33913">
    <property type="entry name" value="ALEURONE LAYER MORPHOGENESIS PROTEIN"/>
    <property type="match status" value="1"/>
</dbReference>
<dbReference type="EMBL" id="JACGCM010001135">
    <property type="protein sequence ID" value="KAF6161272.1"/>
    <property type="molecule type" value="Genomic_DNA"/>
</dbReference>